<dbReference type="EMBL" id="LAZR01007157">
    <property type="protein sequence ID" value="KKM87070.1"/>
    <property type="molecule type" value="Genomic_DNA"/>
</dbReference>
<sequence>MNTPMTKEQLEKRTDLAHLKELIEKEVWESATRDDAKGQAIRGYLVEMLDDSEPWWVTLEELQEEFGKSAASFSDGWEAALKPEPDGFGCSGCGVLVKADKLPDDWKQKNIPGGGHNFLCPDCLLKERTSRVPYER</sequence>
<accession>A0A0F9NE96</accession>
<organism evidence="1">
    <name type="scientific">marine sediment metagenome</name>
    <dbReference type="NCBI Taxonomy" id="412755"/>
    <lineage>
        <taxon>unclassified sequences</taxon>
        <taxon>metagenomes</taxon>
        <taxon>ecological metagenomes</taxon>
    </lineage>
</organism>
<protein>
    <submittedName>
        <fullName evidence="1">Uncharacterized protein</fullName>
    </submittedName>
</protein>
<gene>
    <name evidence="1" type="ORF">LCGC14_1272730</name>
</gene>
<comment type="caution">
    <text evidence="1">The sequence shown here is derived from an EMBL/GenBank/DDBJ whole genome shotgun (WGS) entry which is preliminary data.</text>
</comment>
<name>A0A0F9NE96_9ZZZZ</name>
<dbReference type="AlphaFoldDB" id="A0A0F9NE96"/>
<proteinExistence type="predicted"/>
<evidence type="ECO:0000313" key="1">
    <source>
        <dbReference type="EMBL" id="KKM87070.1"/>
    </source>
</evidence>
<reference evidence="1" key="1">
    <citation type="journal article" date="2015" name="Nature">
        <title>Complex archaea that bridge the gap between prokaryotes and eukaryotes.</title>
        <authorList>
            <person name="Spang A."/>
            <person name="Saw J.H."/>
            <person name="Jorgensen S.L."/>
            <person name="Zaremba-Niedzwiedzka K."/>
            <person name="Martijn J."/>
            <person name="Lind A.E."/>
            <person name="van Eijk R."/>
            <person name="Schleper C."/>
            <person name="Guy L."/>
            <person name="Ettema T.J."/>
        </authorList>
    </citation>
    <scope>NUCLEOTIDE SEQUENCE</scope>
</reference>